<dbReference type="InterPro" id="IPR036179">
    <property type="entry name" value="Ig-like_dom_sf"/>
</dbReference>
<proteinExistence type="predicted"/>
<dbReference type="VEuPathDB" id="VectorBase:SCAU004770"/>
<dbReference type="InterPro" id="IPR013783">
    <property type="entry name" value="Ig-like_fold"/>
</dbReference>
<dbReference type="EnsemblMetazoa" id="SCAU004770-RA">
    <property type="protein sequence ID" value="SCAU004770-PA"/>
    <property type="gene ID" value="SCAU004770"/>
</dbReference>
<evidence type="ECO:0000256" key="1">
    <source>
        <dbReference type="SAM" id="MobiDB-lite"/>
    </source>
</evidence>
<feature type="region of interest" description="Disordered" evidence="1">
    <location>
        <begin position="329"/>
        <end position="400"/>
    </location>
</feature>
<feature type="compositionally biased region" description="Polar residues" evidence="1">
    <location>
        <begin position="332"/>
        <end position="353"/>
    </location>
</feature>
<feature type="compositionally biased region" description="Basic and acidic residues" evidence="1">
    <location>
        <begin position="354"/>
        <end position="379"/>
    </location>
</feature>
<name>A0A1I8P4R7_STOCA</name>
<gene>
    <name evidence="4" type="primary">106083240</name>
</gene>
<dbReference type="InterPro" id="IPR007110">
    <property type="entry name" value="Ig-like_dom"/>
</dbReference>
<dbReference type="PROSITE" id="PS50835">
    <property type="entry name" value="IG_LIKE"/>
    <property type="match status" value="2"/>
</dbReference>
<dbReference type="FunFam" id="2.60.40.10:FF:000437">
    <property type="entry name" value="Beat-IIIc, isoform A"/>
    <property type="match status" value="1"/>
</dbReference>
<dbReference type="KEGG" id="scac:106083240"/>
<evidence type="ECO:0000259" key="3">
    <source>
        <dbReference type="PROSITE" id="PS50835"/>
    </source>
</evidence>
<dbReference type="OrthoDB" id="10015491at2759"/>
<reference evidence="4" key="1">
    <citation type="submission" date="2020-05" db="UniProtKB">
        <authorList>
            <consortium name="EnsemblMetazoa"/>
        </authorList>
    </citation>
    <scope>IDENTIFICATION</scope>
    <source>
        <strain evidence="4">USDA</strain>
    </source>
</reference>
<protein>
    <recommendedName>
        <fullName evidence="3">Ig-like domain-containing protein</fullName>
    </recommendedName>
</protein>
<keyword evidence="5" id="KW-1185">Reference proteome</keyword>
<dbReference type="PANTHER" id="PTHR21261">
    <property type="entry name" value="BEAT PROTEIN"/>
    <property type="match status" value="1"/>
</dbReference>
<dbReference type="Proteomes" id="UP000095300">
    <property type="component" value="Unassembled WGS sequence"/>
</dbReference>
<feature type="signal peptide" evidence="2">
    <location>
        <begin position="1"/>
        <end position="22"/>
    </location>
</feature>
<accession>A0A1I8P4R7</accession>
<sequence>MLFNSAVLLLCAILLLQDFSHSLRLVEVRIPNYVVKGSTAQLECEYALDGESLYSVKWYKDGNEFYRYVPRDMPPAQTFLLPGVSVDVHNSTDIRVVLREVNLQSAGRFRCEVSGEAPSFQTVTEHGDMVVVSLPDQGAPKITGGRPRYQIGDTVRINCTAGRSKPAVQLSWFINGEAAEPHQVRRYDTIISGRDGLETSVLGLQFRVDQHHFRNGDMKLKCVASLSTFYWRSNEESVEGDRPQKAPVLESRETVYASNSRADPVQGMSLRESFVTKILSFFIQPNAANKTDSALTTIKPATLLLLIVMALLTSSGCFEQLHFNGVVMKTKPNGSRKNSTQLPEIANKSSYDIQDSKIKDERKETKNEDVGKHEDKDVVDNNCNSLKVGGKQQNSRLPRRQVDRTLSNEMHSNKETSCLPIILTEPTATTSILLQHTLNVTTSVSLEKMLAVSCCAQETSPTLSSSLYASPSPSSSSSSSAPRPTVSLASR</sequence>
<organism evidence="4 5">
    <name type="scientific">Stomoxys calcitrans</name>
    <name type="common">Stable fly</name>
    <name type="synonym">Conops calcitrans</name>
    <dbReference type="NCBI Taxonomy" id="35570"/>
    <lineage>
        <taxon>Eukaryota</taxon>
        <taxon>Metazoa</taxon>
        <taxon>Ecdysozoa</taxon>
        <taxon>Arthropoda</taxon>
        <taxon>Hexapoda</taxon>
        <taxon>Insecta</taxon>
        <taxon>Pterygota</taxon>
        <taxon>Neoptera</taxon>
        <taxon>Endopterygota</taxon>
        <taxon>Diptera</taxon>
        <taxon>Brachycera</taxon>
        <taxon>Muscomorpha</taxon>
        <taxon>Muscoidea</taxon>
        <taxon>Muscidae</taxon>
        <taxon>Stomoxys</taxon>
    </lineage>
</organism>
<evidence type="ECO:0000256" key="2">
    <source>
        <dbReference type="SAM" id="SignalP"/>
    </source>
</evidence>
<keyword evidence="2" id="KW-0732">Signal</keyword>
<dbReference type="AlphaFoldDB" id="A0A1I8P4R7"/>
<dbReference type="Gene3D" id="2.60.40.10">
    <property type="entry name" value="Immunoglobulins"/>
    <property type="match status" value="2"/>
</dbReference>
<evidence type="ECO:0000313" key="5">
    <source>
        <dbReference type="Proteomes" id="UP000095300"/>
    </source>
</evidence>
<dbReference type="SUPFAM" id="SSF48726">
    <property type="entry name" value="Immunoglobulin"/>
    <property type="match status" value="1"/>
</dbReference>
<evidence type="ECO:0000313" key="4">
    <source>
        <dbReference type="EnsemblMetazoa" id="SCAU004770-PA"/>
    </source>
</evidence>
<dbReference type="GO" id="GO:0008045">
    <property type="term" value="P:motor neuron axon guidance"/>
    <property type="evidence" value="ECO:0007669"/>
    <property type="project" value="TreeGrafter"/>
</dbReference>
<feature type="domain" description="Ig-like" evidence="3">
    <location>
        <begin position="140"/>
        <end position="176"/>
    </location>
</feature>
<feature type="domain" description="Ig-like" evidence="3">
    <location>
        <begin position="36"/>
        <end position="124"/>
    </location>
</feature>
<feature type="chain" id="PRO_5009326026" description="Ig-like domain-containing protein" evidence="2">
    <location>
        <begin position="23"/>
        <end position="491"/>
    </location>
</feature>
<feature type="compositionally biased region" description="Polar residues" evidence="1">
    <location>
        <begin position="381"/>
        <end position="396"/>
    </location>
</feature>
<feature type="region of interest" description="Disordered" evidence="1">
    <location>
        <begin position="460"/>
        <end position="491"/>
    </location>
</feature>
<dbReference type="FunFam" id="2.60.40.10:FF:001634">
    <property type="entry name" value="Beat-IIIc, isoform B"/>
    <property type="match status" value="1"/>
</dbReference>
<dbReference type="PANTHER" id="PTHR21261:SF15">
    <property type="entry name" value="BEATEN PATH IIIA, ISOFORM D-RELATED"/>
    <property type="match status" value="1"/>
</dbReference>
<dbReference type="STRING" id="35570.A0A1I8P4R7"/>